<evidence type="ECO:0000256" key="2">
    <source>
        <dbReference type="ARBA" id="ARBA00022448"/>
    </source>
</evidence>
<evidence type="ECO:0000256" key="3">
    <source>
        <dbReference type="ARBA" id="ARBA00022547"/>
    </source>
</evidence>
<evidence type="ECO:0000313" key="15">
    <source>
        <dbReference type="EMBL" id="QDZ08328.1"/>
    </source>
</evidence>
<dbReference type="PANTHER" id="PTHR33445">
    <property type="entry name" value="ATP SYNTHASE SUBUNIT B', CHLOROPLASTIC"/>
    <property type="match status" value="1"/>
</dbReference>
<comment type="similarity">
    <text evidence="1 13 14">Belongs to the ATPase B chain family.</text>
</comment>
<dbReference type="GO" id="GO:0012505">
    <property type="term" value="C:endomembrane system"/>
    <property type="evidence" value="ECO:0007669"/>
    <property type="project" value="UniProtKB-SubCell"/>
</dbReference>
<proteinExistence type="inferred from homology"/>
<evidence type="ECO:0000256" key="10">
    <source>
        <dbReference type="ARBA" id="ARBA00025198"/>
    </source>
</evidence>
<protein>
    <recommendedName>
        <fullName evidence="13">ATP synthase subunit b</fullName>
    </recommendedName>
    <alternativeName>
        <fullName evidence="13">ATP synthase F(0) sector subunit b</fullName>
    </alternativeName>
    <alternativeName>
        <fullName evidence="13">ATPase subunit I</fullName>
    </alternativeName>
    <alternativeName>
        <fullName evidence="13">F-type ATPase subunit b</fullName>
        <shortName evidence="13">F-ATPase subunit b</shortName>
    </alternativeName>
</protein>
<keyword evidence="7 13" id="KW-0406">Ion transport</keyword>
<dbReference type="KEGG" id="spai:FPZ24_13265"/>
<evidence type="ECO:0000256" key="5">
    <source>
        <dbReference type="ARBA" id="ARBA00022781"/>
    </source>
</evidence>
<name>A0A5B8LJD1_9SPHN</name>
<keyword evidence="13" id="KW-1003">Cell membrane</keyword>
<sequence length="164" mass="16873">MPQISQAASIYASQLFWLAIVFAAVYFGIGRAMVPKIERTIDDRNARIAADLAAAQAARDTAHASEEGYNASLDAARGSALKLVADAKAKAAASTETKVKAGNADQEAALAEATARIGKAKDKALADIESTTVDAVEAIVGKLSGSTPDRATVAARVKAELTNG</sequence>
<keyword evidence="8 13" id="KW-0472">Membrane</keyword>
<comment type="subunit">
    <text evidence="13">F-type ATPases have 2 components, F(1) - the catalytic core - and F(0) - the membrane proton channel. F(1) has five subunits: alpha(3), beta(3), gamma(1), delta(1), epsilon(1). F(0) has three main subunits: a(1), b(2) and c(10-14). The alpha and beta chains form an alternating ring which encloses part of the gamma chain. F(1) is attached to F(0) by a central stalk formed by the gamma and epsilon chains, while a peripheral stalk is formed by the delta and b chains.</text>
</comment>
<dbReference type="Proteomes" id="UP000315673">
    <property type="component" value="Chromosome"/>
</dbReference>
<dbReference type="OrthoDB" id="9805716at2"/>
<keyword evidence="9 13" id="KW-0066">ATP synthesis</keyword>
<comment type="function">
    <text evidence="11">Component of the F(0) channel, it forms part of the peripheral stalk, linking F(1) to F(0). The b'-subunit is a diverged and duplicated form of b found in plants and photosynthetic bacteria.</text>
</comment>
<dbReference type="InterPro" id="IPR002146">
    <property type="entry name" value="ATP_synth_b/b'su_bac/chlpt"/>
</dbReference>
<keyword evidence="6 13" id="KW-1133">Transmembrane helix</keyword>
<organism evidence="15 16">
    <name type="scientific">Sphingomonas panacisoli</name>
    <dbReference type="NCBI Taxonomy" id="1813879"/>
    <lineage>
        <taxon>Bacteria</taxon>
        <taxon>Pseudomonadati</taxon>
        <taxon>Pseudomonadota</taxon>
        <taxon>Alphaproteobacteria</taxon>
        <taxon>Sphingomonadales</taxon>
        <taxon>Sphingomonadaceae</taxon>
        <taxon>Sphingomonas</taxon>
    </lineage>
</organism>
<keyword evidence="5 13" id="KW-0375">Hydrogen ion transport</keyword>
<keyword evidence="4 13" id="KW-0812">Transmembrane</keyword>
<dbReference type="RefSeq" id="WP_146572745.1">
    <property type="nucleotide sequence ID" value="NZ_CP042306.1"/>
</dbReference>
<evidence type="ECO:0000256" key="14">
    <source>
        <dbReference type="RuleBase" id="RU003848"/>
    </source>
</evidence>
<comment type="function">
    <text evidence="10 13">F(1)F(0) ATP synthase produces ATP from ADP in the presence of a proton or sodium gradient. F-type ATPases consist of two structural domains, F(1) containing the extramembraneous catalytic core and F(0) containing the membrane proton channel, linked together by a central stalk and a peripheral stalk. During catalysis, ATP synthesis in the catalytic domain of F(1) is coupled via a rotary mechanism of the central stalk subunits to proton translocation.</text>
</comment>
<evidence type="ECO:0000256" key="7">
    <source>
        <dbReference type="ARBA" id="ARBA00023065"/>
    </source>
</evidence>
<evidence type="ECO:0000256" key="11">
    <source>
        <dbReference type="ARBA" id="ARBA00025614"/>
    </source>
</evidence>
<evidence type="ECO:0000256" key="13">
    <source>
        <dbReference type="HAMAP-Rule" id="MF_01398"/>
    </source>
</evidence>
<evidence type="ECO:0000256" key="9">
    <source>
        <dbReference type="ARBA" id="ARBA00023310"/>
    </source>
</evidence>
<dbReference type="EMBL" id="CP042306">
    <property type="protein sequence ID" value="QDZ08328.1"/>
    <property type="molecule type" value="Genomic_DNA"/>
</dbReference>
<keyword evidence="16" id="KW-1185">Reference proteome</keyword>
<evidence type="ECO:0000256" key="12">
    <source>
        <dbReference type="ARBA" id="ARBA00037847"/>
    </source>
</evidence>
<evidence type="ECO:0000256" key="6">
    <source>
        <dbReference type="ARBA" id="ARBA00022989"/>
    </source>
</evidence>
<keyword evidence="2 13" id="KW-0813">Transport</keyword>
<dbReference type="InterPro" id="IPR050059">
    <property type="entry name" value="ATP_synthase_B_chain"/>
</dbReference>
<dbReference type="GO" id="GO:0046961">
    <property type="term" value="F:proton-transporting ATPase activity, rotational mechanism"/>
    <property type="evidence" value="ECO:0007669"/>
    <property type="project" value="TreeGrafter"/>
</dbReference>
<feature type="transmembrane region" description="Helical" evidence="13">
    <location>
        <begin position="15"/>
        <end position="34"/>
    </location>
</feature>
<evidence type="ECO:0000313" key="16">
    <source>
        <dbReference type="Proteomes" id="UP000315673"/>
    </source>
</evidence>
<dbReference type="GO" id="GO:0045259">
    <property type="term" value="C:proton-transporting ATP synthase complex"/>
    <property type="evidence" value="ECO:0007669"/>
    <property type="project" value="UniProtKB-KW"/>
</dbReference>
<gene>
    <name evidence="13" type="primary">atpF</name>
    <name evidence="15" type="ORF">FPZ24_13265</name>
</gene>
<dbReference type="Pfam" id="PF00430">
    <property type="entry name" value="ATP-synt_B"/>
    <property type="match status" value="1"/>
</dbReference>
<keyword evidence="3 13" id="KW-0138">CF(0)</keyword>
<dbReference type="AlphaFoldDB" id="A0A5B8LJD1"/>
<reference evidence="15 16" key="1">
    <citation type="submission" date="2019-07" db="EMBL/GenBank/DDBJ databases">
        <title>Full genome sequence of Sphingomonas sp. 4R-6-7(HKS19).</title>
        <authorList>
            <person name="Im W.-T."/>
        </authorList>
    </citation>
    <scope>NUCLEOTIDE SEQUENCE [LARGE SCALE GENOMIC DNA]</scope>
    <source>
        <strain evidence="15 16">HKS19</strain>
    </source>
</reference>
<accession>A0A5B8LJD1</accession>
<dbReference type="GO" id="GO:0046933">
    <property type="term" value="F:proton-transporting ATP synthase activity, rotational mechanism"/>
    <property type="evidence" value="ECO:0007669"/>
    <property type="project" value="UniProtKB-UniRule"/>
</dbReference>
<evidence type="ECO:0000256" key="4">
    <source>
        <dbReference type="ARBA" id="ARBA00022692"/>
    </source>
</evidence>
<dbReference type="PANTHER" id="PTHR33445:SF1">
    <property type="entry name" value="ATP SYNTHASE SUBUNIT B"/>
    <property type="match status" value="1"/>
</dbReference>
<dbReference type="HAMAP" id="MF_01398">
    <property type="entry name" value="ATP_synth_b_bprime"/>
    <property type="match status" value="1"/>
</dbReference>
<dbReference type="GO" id="GO:0005886">
    <property type="term" value="C:plasma membrane"/>
    <property type="evidence" value="ECO:0007669"/>
    <property type="project" value="UniProtKB-SubCell"/>
</dbReference>
<evidence type="ECO:0000256" key="1">
    <source>
        <dbReference type="ARBA" id="ARBA00005513"/>
    </source>
</evidence>
<comment type="subcellular location">
    <subcellularLocation>
        <location evidence="13">Cell membrane</location>
        <topology evidence="13">Single-pass membrane protein</topology>
    </subcellularLocation>
    <subcellularLocation>
        <location evidence="12">Endomembrane system</location>
        <topology evidence="12">Single-pass membrane protein</topology>
    </subcellularLocation>
</comment>
<evidence type="ECO:0000256" key="8">
    <source>
        <dbReference type="ARBA" id="ARBA00023136"/>
    </source>
</evidence>